<evidence type="ECO:0000256" key="1">
    <source>
        <dbReference type="ARBA" id="ARBA00004651"/>
    </source>
</evidence>
<dbReference type="PANTHER" id="PTHR32546">
    <property type="entry name" value="G-PROTEIN COUPLED RECEPTOR 158-RELATED"/>
    <property type="match status" value="1"/>
</dbReference>
<evidence type="ECO:0000256" key="3">
    <source>
        <dbReference type="ARBA" id="ARBA00022475"/>
    </source>
</evidence>
<keyword evidence="7" id="KW-0807">Transducer</keyword>
<reference evidence="9 10" key="1">
    <citation type="journal article" date="2019" name="Commun. Biol.">
        <title>The bagworm genome reveals a unique fibroin gene that provides high tensile strength.</title>
        <authorList>
            <person name="Kono N."/>
            <person name="Nakamura H."/>
            <person name="Ohtoshi R."/>
            <person name="Tomita M."/>
            <person name="Numata K."/>
            <person name="Arakawa K."/>
        </authorList>
    </citation>
    <scope>NUCLEOTIDE SEQUENCE [LARGE SCALE GENOMIC DNA]</scope>
</reference>
<evidence type="ECO:0000256" key="5">
    <source>
        <dbReference type="ARBA" id="ARBA00023170"/>
    </source>
</evidence>
<feature type="transmembrane region" description="Helical" evidence="8">
    <location>
        <begin position="34"/>
        <end position="55"/>
    </location>
</feature>
<evidence type="ECO:0000256" key="6">
    <source>
        <dbReference type="ARBA" id="ARBA00023180"/>
    </source>
</evidence>
<comment type="subcellular location">
    <subcellularLocation>
        <location evidence="1">Cell membrane</location>
        <topology evidence="1">Multi-pass membrane protein</topology>
    </subcellularLocation>
</comment>
<keyword evidence="6" id="KW-0325">Glycoprotein</keyword>
<dbReference type="GO" id="GO:0005886">
    <property type="term" value="C:plasma membrane"/>
    <property type="evidence" value="ECO:0007669"/>
    <property type="project" value="UniProtKB-SubCell"/>
</dbReference>
<keyword evidence="5" id="KW-0675">Receptor</keyword>
<keyword evidence="8" id="KW-0812">Transmembrane</keyword>
<keyword evidence="8" id="KW-0472">Membrane</keyword>
<evidence type="ECO:0000256" key="7">
    <source>
        <dbReference type="ARBA" id="ARBA00023224"/>
    </source>
</evidence>
<organism evidence="9 10">
    <name type="scientific">Eumeta variegata</name>
    <name type="common">Bagworm moth</name>
    <name type="synonym">Eumeta japonica</name>
    <dbReference type="NCBI Taxonomy" id="151549"/>
    <lineage>
        <taxon>Eukaryota</taxon>
        <taxon>Metazoa</taxon>
        <taxon>Ecdysozoa</taxon>
        <taxon>Arthropoda</taxon>
        <taxon>Hexapoda</taxon>
        <taxon>Insecta</taxon>
        <taxon>Pterygota</taxon>
        <taxon>Neoptera</taxon>
        <taxon>Endopterygota</taxon>
        <taxon>Lepidoptera</taxon>
        <taxon>Glossata</taxon>
        <taxon>Ditrysia</taxon>
        <taxon>Tineoidea</taxon>
        <taxon>Psychidae</taxon>
        <taxon>Oiketicinae</taxon>
        <taxon>Eumeta</taxon>
    </lineage>
</organism>
<evidence type="ECO:0000256" key="8">
    <source>
        <dbReference type="SAM" id="Phobius"/>
    </source>
</evidence>
<dbReference type="PANTHER" id="PTHR32546:SF29">
    <property type="entry name" value="G-PROTEIN COUPLED RECEPTORS FAMILY 3 PROFILE DOMAIN-CONTAINING PROTEIN"/>
    <property type="match status" value="1"/>
</dbReference>
<dbReference type="OrthoDB" id="2129233at2759"/>
<sequence>MSRYALPDAFECIPCAEGCEACVDGSPCVAALNWVVRTTIFVLACLVICCLPFIVHFTIKYGHVRCHTVVNLIAARKRTSTTGATHSLKIGAWNNTVAFRPVSESSGGPLPLHHPTTFLHQPPCVFHSPLRPLSHILFSRSSCCESRSVEGHSARSSSHLLYHSRDVQPSDCLHLHSQGLAEGSRLLSHLWRPDAQNLADTQNEICLRNSYFEKPKRVSAEKSQKAKMDEIQSMSGSFSNMSQKQIAAKVQVKYPSLLLTKNKEGPFPTASRQGSKIKGDSRHLSQEWFYKEMPSGEKILRSWMEVLLNHSKASVKRLSTTRWSAHYGAVKVLAENFDGIISAIEELCDQEVNLETREALRLFIGEKRLHLAEEAIDFAVQKSEQYNISMERRIRRKKRMPGELASSTDAGLTLRAELQKDMLECLDRLNIELEKRVKSIKDVASLFEVVQSKTLLSADTEQLKFTISKFTNFYDEVSETELLLEIPRLRRHLKAANITVSNWVTLDYLKFIVEWDFTASLPNLTVALKLFITICASIASSKAVKISDMYLLRRIGIIVGVACVLLAIRTLAAPPAVIVGRTKEDLKAYLCNTDWWDHSFTTCPAEEVAELRLLFIESGLCLSLTYAGASKSRYTSRLNSFSISLSRSGREEDCSSL</sequence>
<name>A0A4C1U215_EUMVA</name>
<keyword evidence="3" id="KW-1003">Cell membrane</keyword>
<dbReference type="AlphaFoldDB" id="A0A4C1U215"/>
<proteinExistence type="inferred from homology"/>
<dbReference type="GO" id="GO:0004930">
    <property type="term" value="F:G protein-coupled receptor activity"/>
    <property type="evidence" value="ECO:0007669"/>
    <property type="project" value="UniProtKB-KW"/>
</dbReference>
<comment type="similarity">
    <text evidence="2">Belongs to the G-protein coupled receptor 3 family.</text>
</comment>
<keyword evidence="8" id="KW-1133">Transmembrane helix</keyword>
<keyword evidence="4" id="KW-0297">G-protein coupled receptor</keyword>
<evidence type="ECO:0000313" key="9">
    <source>
        <dbReference type="EMBL" id="GBP20329.1"/>
    </source>
</evidence>
<gene>
    <name evidence="9" type="ORF">EVAR_10592_1</name>
</gene>
<evidence type="ECO:0000256" key="2">
    <source>
        <dbReference type="ARBA" id="ARBA00007242"/>
    </source>
</evidence>
<dbReference type="EMBL" id="BGZK01000117">
    <property type="protein sequence ID" value="GBP20329.1"/>
    <property type="molecule type" value="Genomic_DNA"/>
</dbReference>
<evidence type="ECO:0000256" key="4">
    <source>
        <dbReference type="ARBA" id="ARBA00023040"/>
    </source>
</evidence>
<feature type="transmembrane region" description="Helical" evidence="8">
    <location>
        <begin position="519"/>
        <end position="539"/>
    </location>
</feature>
<feature type="transmembrane region" description="Helical" evidence="8">
    <location>
        <begin position="551"/>
        <end position="572"/>
    </location>
</feature>
<protein>
    <submittedName>
        <fullName evidence="9">Uncharacterized protein</fullName>
    </submittedName>
</protein>
<evidence type="ECO:0000313" key="10">
    <source>
        <dbReference type="Proteomes" id="UP000299102"/>
    </source>
</evidence>
<dbReference type="Proteomes" id="UP000299102">
    <property type="component" value="Unassembled WGS sequence"/>
</dbReference>
<comment type="caution">
    <text evidence="9">The sequence shown here is derived from an EMBL/GenBank/DDBJ whole genome shotgun (WGS) entry which is preliminary data.</text>
</comment>
<dbReference type="InterPro" id="IPR043458">
    <property type="entry name" value="GPR158/179"/>
</dbReference>
<accession>A0A4C1U215</accession>
<keyword evidence="10" id="KW-1185">Reference proteome</keyword>